<dbReference type="EMBL" id="MN738897">
    <property type="protein sequence ID" value="QHT30384.1"/>
    <property type="molecule type" value="Genomic_DNA"/>
</dbReference>
<protein>
    <submittedName>
        <fullName evidence="2">Uncharacterized protein</fullName>
    </submittedName>
</protein>
<dbReference type="AlphaFoldDB" id="A0A6C0EMI3"/>
<keyword evidence="1" id="KW-0812">Transmembrane</keyword>
<name>A0A6C0EMI3_9ZZZZ</name>
<feature type="transmembrane region" description="Helical" evidence="1">
    <location>
        <begin position="37"/>
        <end position="56"/>
    </location>
</feature>
<organism evidence="2">
    <name type="scientific">viral metagenome</name>
    <dbReference type="NCBI Taxonomy" id="1070528"/>
    <lineage>
        <taxon>unclassified sequences</taxon>
        <taxon>metagenomes</taxon>
        <taxon>organismal metagenomes</taxon>
    </lineage>
</organism>
<reference evidence="2" key="1">
    <citation type="journal article" date="2020" name="Nature">
        <title>Giant virus diversity and host interactions through global metagenomics.</title>
        <authorList>
            <person name="Schulz F."/>
            <person name="Roux S."/>
            <person name="Paez-Espino D."/>
            <person name="Jungbluth S."/>
            <person name="Walsh D.A."/>
            <person name="Denef V.J."/>
            <person name="McMahon K.D."/>
            <person name="Konstantinidis K.T."/>
            <person name="Eloe-Fadrosh E.A."/>
            <person name="Kyrpides N.C."/>
            <person name="Woyke T."/>
        </authorList>
    </citation>
    <scope>NUCLEOTIDE SEQUENCE</scope>
    <source>
        <strain evidence="2">GVMAG-M-3300009149-34</strain>
    </source>
</reference>
<sequence length="64" mass="6989">MKNKILNELIKGVGLGLLLSVPAIILLNVLSKNMTELLVASSFILVVLCILMVLLVTDKNEIKK</sequence>
<keyword evidence="1" id="KW-0472">Membrane</keyword>
<evidence type="ECO:0000313" key="2">
    <source>
        <dbReference type="EMBL" id="QHT30384.1"/>
    </source>
</evidence>
<proteinExistence type="predicted"/>
<accession>A0A6C0EMI3</accession>
<feature type="transmembrane region" description="Helical" evidence="1">
    <location>
        <begin position="12"/>
        <end position="31"/>
    </location>
</feature>
<evidence type="ECO:0000256" key="1">
    <source>
        <dbReference type="SAM" id="Phobius"/>
    </source>
</evidence>
<keyword evidence="1" id="KW-1133">Transmembrane helix</keyword>